<evidence type="ECO:0000313" key="2">
    <source>
        <dbReference type="EMBL" id="KAF2768396.1"/>
    </source>
</evidence>
<keyword evidence="1" id="KW-0812">Transmembrane</keyword>
<accession>A0A6G1L6D0</accession>
<feature type="transmembrane region" description="Helical" evidence="1">
    <location>
        <begin position="45"/>
        <end position="69"/>
    </location>
</feature>
<reference evidence="2" key="1">
    <citation type="journal article" date="2020" name="Stud. Mycol.">
        <title>101 Dothideomycetes genomes: a test case for predicting lifestyles and emergence of pathogens.</title>
        <authorList>
            <person name="Haridas S."/>
            <person name="Albert R."/>
            <person name="Binder M."/>
            <person name="Bloem J."/>
            <person name="Labutti K."/>
            <person name="Salamov A."/>
            <person name="Andreopoulos B."/>
            <person name="Baker S."/>
            <person name="Barry K."/>
            <person name="Bills G."/>
            <person name="Bluhm B."/>
            <person name="Cannon C."/>
            <person name="Castanera R."/>
            <person name="Culley D."/>
            <person name="Daum C."/>
            <person name="Ezra D."/>
            <person name="Gonzalez J."/>
            <person name="Henrissat B."/>
            <person name="Kuo A."/>
            <person name="Liang C."/>
            <person name="Lipzen A."/>
            <person name="Lutzoni F."/>
            <person name="Magnuson J."/>
            <person name="Mondo S."/>
            <person name="Nolan M."/>
            <person name="Ohm R."/>
            <person name="Pangilinan J."/>
            <person name="Park H.-J."/>
            <person name="Ramirez L."/>
            <person name="Alfaro M."/>
            <person name="Sun H."/>
            <person name="Tritt A."/>
            <person name="Yoshinaga Y."/>
            <person name="Zwiers L.-H."/>
            <person name="Turgeon B."/>
            <person name="Goodwin S."/>
            <person name="Spatafora J."/>
            <person name="Crous P."/>
            <person name="Grigoriev I."/>
        </authorList>
    </citation>
    <scope>NUCLEOTIDE SEQUENCE</scope>
    <source>
        <strain evidence="2">CBS 116005</strain>
    </source>
</reference>
<name>A0A6G1L6D0_9PEZI</name>
<dbReference type="Proteomes" id="UP000799436">
    <property type="component" value="Unassembled WGS sequence"/>
</dbReference>
<dbReference type="AlphaFoldDB" id="A0A6G1L6D0"/>
<keyword evidence="1" id="KW-0472">Membrane</keyword>
<sequence length="78" mass="8573">LHFTSSCSLSSVLANLTLVVPYHCRELAIVAGEDAKYARLSSLRCFAICTFTTSTIIVCRFFTIAYPAIAFTTFSPRS</sequence>
<feature type="non-terminal residue" evidence="2">
    <location>
        <position position="1"/>
    </location>
</feature>
<evidence type="ECO:0000256" key="1">
    <source>
        <dbReference type="SAM" id="Phobius"/>
    </source>
</evidence>
<evidence type="ECO:0000313" key="3">
    <source>
        <dbReference type="Proteomes" id="UP000799436"/>
    </source>
</evidence>
<gene>
    <name evidence="2" type="ORF">EJ03DRAFT_375428</name>
</gene>
<keyword evidence="1" id="KW-1133">Transmembrane helix</keyword>
<dbReference type="EMBL" id="ML995845">
    <property type="protein sequence ID" value="KAF2768396.1"/>
    <property type="molecule type" value="Genomic_DNA"/>
</dbReference>
<keyword evidence="3" id="KW-1185">Reference proteome</keyword>
<organism evidence="2 3">
    <name type="scientific">Teratosphaeria nubilosa</name>
    <dbReference type="NCBI Taxonomy" id="161662"/>
    <lineage>
        <taxon>Eukaryota</taxon>
        <taxon>Fungi</taxon>
        <taxon>Dikarya</taxon>
        <taxon>Ascomycota</taxon>
        <taxon>Pezizomycotina</taxon>
        <taxon>Dothideomycetes</taxon>
        <taxon>Dothideomycetidae</taxon>
        <taxon>Mycosphaerellales</taxon>
        <taxon>Teratosphaeriaceae</taxon>
        <taxon>Teratosphaeria</taxon>
    </lineage>
</organism>
<protein>
    <submittedName>
        <fullName evidence="2">Uncharacterized protein</fullName>
    </submittedName>
</protein>
<proteinExistence type="predicted"/>